<dbReference type="InterPro" id="IPR011990">
    <property type="entry name" value="TPR-like_helical_dom_sf"/>
</dbReference>
<dbReference type="SUPFAM" id="SSF48452">
    <property type="entry name" value="TPR-like"/>
    <property type="match status" value="2"/>
</dbReference>
<dbReference type="Proteomes" id="UP000092503">
    <property type="component" value="Unassembled WGS sequence"/>
</dbReference>
<dbReference type="GO" id="GO:0016301">
    <property type="term" value="F:kinase activity"/>
    <property type="evidence" value="ECO:0007669"/>
    <property type="project" value="UniProtKB-KW"/>
</dbReference>
<name>A0A1C3NIP5_9XANT</name>
<evidence type="ECO:0000313" key="2">
    <source>
        <dbReference type="Proteomes" id="UP000092503"/>
    </source>
</evidence>
<dbReference type="Pfam" id="PF13424">
    <property type="entry name" value="TPR_12"/>
    <property type="match status" value="1"/>
</dbReference>
<accession>A0A1C3NIP5</accession>
<sequence>MSGWLRLRKFTQRHRSGVLAGGLAAIAVVAGLGATRWSLQQAARDAQRARVTGEFMSSLLSSVDPGVARDLDKTLMLRVMQQASQRAARELADQPDARTEVEMTLGRTLIALADYPQAVAHLRLAQTLAQQTAGTGSMPALKAASMLGQALTAAGQPGDAERVLRQSMTQAARGDAQHRAMGHALCARLAWALREQGRLRDALAESRQAYVAVLANASSSADQRIDAGNSYAAMLADNGQLASAIALQRSLLRERMAMRGPEHPLVISMRNSLAVFLLMQRDFAGAEAGSSRCYASRARCMAITPPTP</sequence>
<protein>
    <submittedName>
        <fullName evidence="1">Serine/threonine kinase</fullName>
    </submittedName>
</protein>
<keyword evidence="1" id="KW-0418">Kinase</keyword>
<dbReference type="AlphaFoldDB" id="A0A1C3NIP5"/>
<reference evidence="1 2" key="1">
    <citation type="submission" date="2016-06" db="EMBL/GenBank/DDBJ databases">
        <authorList>
            <person name="Kjaerup R.B."/>
            <person name="Dalgaard T.S."/>
            <person name="Juul-Madsen H.R."/>
        </authorList>
    </citation>
    <scope>NUCLEOTIDE SEQUENCE [LARGE SCALE GENOMIC DNA]</scope>
    <source>
        <strain evidence="1">LMG947</strain>
    </source>
</reference>
<organism evidence="1 2">
    <name type="scientific">Xanthomonas bromi</name>
    <dbReference type="NCBI Taxonomy" id="56449"/>
    <lineage>
        <taxon>Bacteria</taxon>
        <taxon>Pseudomonadati</taxon>
        <taxon>Pseudomonadota</taxon>
        <taxon>Gammaproteobacteria</taxon>
        <taxon>Lysobacterales</taxon>
        <taxon>Lysobacteraceae</taxon>
        <taxon>Xanthomonas</taxon>
    </lineage>
</organism>
<gene>
    <name evidence="1" type="ORF">XBLMG947_1058</name>
</gene>
<dbReference type="EMBL" id="FLTX01000013">
    <property type="protein sequence ID" value="SBV50280.1"/>
    <property type="molecule type" value="Genomic_DNA"/>
</dbReference>
<evidence type="ECO:0000313" key="1">
    <source>
        <dbReference type="EMBL" id="SBV50280.1"/>
    </source>
</evidence>
<proteinExistence type="predicted"/>
<dbReference type="STRING" id="56449.XBLMG947_1058"/>
<dbReference type="Gene3D" id="1.25.40.10">
    <property type="entry name" value="Tetratricopeptide repeat domain"/>
    <property type="match status" value="2"/>
</dbReference>
<keyword evidence="1" id="KW-0808">Transferase</keyword>